<proteinExistence type="predicted"/>
<keyword evidence="4" id="KW-1185">Reference proteome</keyword>
<dbReference type="Pfam" id="PF00149">
    <property type="entry name" value="Metallophos"/>
    <property type="match status" value="1"/>
</dbReference>
<dbReference type="AlphaFoldDB" id="A0A4Y8PY51"/>
<comment type="caution">
    <text evidence="3">The sequence shown here is derived from an EMBL/GenBank/DDBJ whole genome shotgun (WGS) entry which is preliminary data.</text>
</comment>
<keyword evidence="1" id="KW-0812">Transmembrane</keyword>
<dbReference type="PANTHER" id="PTHR31302">
    <property type="entry name" value="TRANSMEMBRANE PROTEIN WITH METALLOPHOSPHOESTERASE DOMAIN-RELATED"/>
    <property type="match status" value="1"/>
</dbReference>
<dbReference type="CDD" id="cd07385">
    <property type="entry name" value="MPP_YkuE_C"/>
    <property type="match status" value="1"/>
</dbReference>
<gene>
    <name evidence="3" type="ORF">B5M42_16870</name>
</gene>
<reference evidence="3 4" key="1">
    <citation type="submission" date="2017-03" db="EMBL/GenBank/DDBJ databases">
        <title>Isolation of Levoglucosan Utilizing Bacteria.</title>
        <authorList>
            <person name="Arya A.S."/>
        </authorList>
    </citation>
    <scope>NUCLEOTIDE SEQUENCE [LARGE SCALE GENOMIC DNA]</scope>
    <source>
        <strain evidence="3 4">MEC069</strain>
    </source>
</reference>
<organism evidence="3 4">
    <name type="scientific">Paenibacillus athensensis</name>
    <dbReference type="NCBI Taxonomy" id="1967502"/>
    <lineage>
        <taxon>Bacteria</taxon>
        <taxon>Bacillati</taxon>
        <taxon>Bacillota</taxon>
        <taxon>Bacilli</taxon>
        <taxon>Bacillales</taxon>
        <taxon>Paenibacillaceae</taxon>
        <taxon>Paenibacillus</taxon>
    </lineage>
</organism>
<dbReference type="EMBL" id="MYFO01000024">
    <property type="protein sequence ID" value="TFE85650.1"/>
    <property type="molecule type" value="Genomic_DNA"/>
</dbReference>
<dbReference type="Proteomes" id="UP000298246">
    <property type="component" value="Unassembled WGS sequence"/>
</dbReference>
<accession>A0A4Y8PY51</accession>
<dbReference type="OrthoDB" id="9780884at2"/>
<dbReference type="GO" id="GO:0016787">
    <property type="term" value="F:hydrolase activity"/>
    <property type="evidence" value="ECO:0007669"/>
    <property type="project" value="InterPro"/>
</dbReference>
<evidence type="ECO:0000313" key="4">
    <source>
        <dbReference type="Proteomes" id="UP000298246"/>
    </source>
</evidence>
<dbReference type="InterPro" id="IPR029052">
    <property type="entry name" value="Metallo-depent_PP-like"/>
</dbReference>
<dbReference type="InterPro" id="IPR051158">
    <property type="entry name" value="Metallophosphoesterase_sf"/>
</dbReference>
<feature type="transmembrane region" description="Helical" evidence="1">
    <location>
        <begin position="41"/>
        <end position="57"/>
    </location>
</feature>
<dbReference type="SUPFAM" id="SSF56300">
    <property type="entry name" value="Metallo-dependent phosphatases"/>
    <property type="match status" value="1"/>
</dbReference>
<dbReference type="PANTHER" id="PTHR31302:SF0">
    <property type="entry name" value="TRANSMEMBRANE PROTEIN WITH METALLOPHOSPHOESTERASE DOMAIN"/>
    <property type="match status" value="1"/>
</dbReference>
<evidence type="ECO:0000313" key="3">
    <source>
        <dbReference type="EMBL" id="TFE85650.1"/>
    </source>
</evidence>
<feature type="transmembrane region" description="Helical" evidence="1">
    <location>
        <begin position="109"/>
        <end position="131"/>
    </location>
</feature>
<dbReference type="Gene3D" id="3.60.21.10">
    <property type="match status" value="1"/>
</dbReference>
<evidence type="ECO:0000256" key="1">
    <source>
        <dbReference type="SAM" id="Phobius"/>
    </source>
</evidence>
<name>A0A4Y8PY51_9BACL</name>
<sequence length="382" mass="42081">MRRRFAVTLAVILTIVSLINALIGWNGRVFLQELFGNVHDGIYWTCIGVLAFAYFFARFAHRILPGPLAIVLKLAGSYWLVVVLYGLLLLPIVDVLAVLLAVGGVDKSVYVPVLGWAFLAVLLAILIKGSYNAWSPIVRRYEFTVSKPVPGRRTLRVAVASDLHLGTVVRKKHLQRLVRQAAALKPDLILLPGDIIDDEIAPFIRQNMAETMRGLQAPLGVYASLGNHEYIGGHVETFHEQMTLSGVRLLMDEAVCVEDAFYIVGRKDAAASGFADGRKELAELLAGLDPSKPIIVLDHQPRQYDKAVAAGVDVLLSGHTHRGQMAPGNLITRRLFELDWGYLRKKQLNAVVSSGFGSWGPPVRIGSRCEIVELVIHFESHS</sequence>
<feature type="domain" description="Calcineurin-like phosphoesterase" evidence="2">
    <location>
        <begin position="155"/>
        <end position="322"/>
    </location>
</feature>
<feature type="transmembrane region" description="Helical" evidence="1">
    <location>
        <begin position="78"/>
        <end position="103"/>
    </location>
</feature>
<keyword evidence="1" id="KW-0472">Membrane</keyword>
<protein>
    <submittedName>
        <fullName evidence="3">Phosphoesterase</fullName>
    </submittedName>
</protein>
<keyword evidence="1" id="KW-1133">Transmembrane helix</keyword>
<evidence type="ECO:0000259" key="2">
    <source>
        <dbReference type="Pfam" id="PF00149"/>
    </source>
</evidence>
<dbReference type="RefSeq" id="WP_134754891.1">
    <property type="nucleotide sequence ID" value="NZ_MYFO02000001.1"/>
</dbReference>
<dbReference type="InterPro" id="IPR004843">
    <property type="entry name" value="Calcineurin-like_PHP"/>
</dbReference>